<feature type="domain" description="Fibronectin type-III" evidence="3">
    <location>
        <begin position="104"/>
        <end position="195"/>
    </location>
</feature>
<reference evidence="4" key="1">
    <citation type="journal article" date="2023" name="Insect Mol. Biol.">
        <title>Genome sequencing provides insights into the evolution of gene families encoding plant cell wall-degrading enzymes in longhorned beetles.</title>
        <authorList>
            <person name="Shin N.R."/>
            <person name="Okamura Y."/>
            <person name="Kirsch R."/>
            <person name="Pauchet Y."/>
        </authorList>
    </citation>
    <scope>NUCLEOTIDE SEQUENCE</scope>
    <source>
        <strain evidence="4">MMC_N1</strain>
    </source>
</reference>
<evidence type="ECO:0000313" key="4">
    <source>
        <dbReference type="EMBL" id="KAJ8966043.1"/>
    </source>
</evidence>
<evidence type="ECO:0000313" key="5">
    <source>
        <dbReference type="Proteomes" id="UP001162164"/>
    </source>
</evidence>
<gene>
    <name evidence="4" type="ORF">NQ317_015887</name>
</gene>
<evidence type="ECO:0000256" key="1">
    <source>
        <dbReference type="ARBA" id="ARBA00004479"/>
    </source>
</evidence>
<dbReference type="InterPro" id="IPR050713">
    <property type="entry name" value="RTP_Phos/Ushers"/>
</dbReference>
<accession>A0ABQ9IVT7</accession>
<dbReference type="Proteomes" id="UP001162164">
    <property type="component" value="Unassembled WGS sequence"/>
</dbReference>
<dbReference type="InterPro" id="IPR013783">
    <property type="entry name" value="Ig-like_fold"/>
</dbReference>
<dbReference type="Gene3D" id="2.60.40.10">
    <property type="entry name" value="Immunoglobulins"/>
    <property type="match status" value="4"/>
</dbReference>
<evidence type="ECO:0000259" key="3">
    <source>
        <dbReference type="PROSITE" id="PS50853"/>
    </source>
</evidence>
<dbReference type="InterPro" id="IPR003961">
    <property type="entry name" value="FN3_dom"/>
</dbReference>
<dbReference type="Pfam" id="PF00041">
    <property type="entry name" value="fn3"/>
    <property type="match status" value="4"/>
</dbReference>
<feature type="compositionally biased region" description="Polar residues" evidence="2">
    <location>
        <begin position="96"/>
        <end position="112"/>
    </location>
</feature>
<evidence type="ECO:0000256" key="2">
    <source>
        <dbReference type="SAM" id="MobiDB-lite"/>
    </source>
</evidence>
<feature type="domain" description="Fibronectin type-III" evidence="3">
    <location>
        <begin position="6"/>
        <end position="100"/>
    </location>
</feature>
<dbReference type="SMART" id="SM00060">
    <property type="entry name" value="FN3"/>
    <property type="match status" value="3"/>
</dbReference>
<proteinExistence type="predicted"/>
<dbReference type="CDD" id="cd00063">
    <property type="entry name" value="FN3"/>
    <property type="match status" value="4"/>
</dbReference>
<dbReference type="InterPro" id="IPR036116">
    <property type="entry name" value="FN3_sf"/>
</dbReference>
<name>A0ABQ9IVT7_9CUCU</name>
<comment type="caution">
    <text evidence="4">The sequence shown here is derived from an EMBL/GenBank/DDBJ whole genome shotgun (WGS) entry which is preliminary data.</text>
</comment>
<keyword evidence="5" id="KW-1185">Reference proteome</keyword>
<protein>
    <recommendedName>
        <fullName evidence="3">Fibronectin type-III domain-containing protein</fullName>
    </recommendedName>
</protein>
<dbReference type="PROSITE" id="PS50853">
    <property type="entry name" value="FN3"/>
    <property type="match status" value="3"/>
</dbReference>
<feature type="domain" description="Fibronectin type-III" evidence="3">
    <location>
        <begin position="198"/>
        <end position="302"/>
    </location>
</feature>
<feature type="region of interest" description="Disordered" evidence="2">
    <location>
        <begin position="93"/>
        <end position="112"/>
    </location>
</feature>
<dbReference type="PANTHER" id="PTHR46957">
    <property type="entry name" value="CYTOKINE RECEPTOR"/>
    <property type="match status" value="1"/>
</dbReference>
<dbReference type="EMBL" id="JAPWTJ010002464">
    <property type="protein sequence ID" value="KAJ8966043.1"/>
    <property type="molecule type" value="Genomic_DNA"/>
</dbReference>
<dbReference type="SUPFAM" id="SSF49265">
    <property type="entry name" value="Fibronectin type III"/>
    <property type="match status" value="3"/>
</dbReference>
<organism evidence="4 5">
    <name type="scientific">Molorchus minor</name>
    <dbReference type="NCBI Taxonomy" id="1323400"/>
    <lineage>
        <taxon>Eukaryota</taxon>
        <taxon>Metazoa</taxon>
        <taxon>Ecdysozoa</taxon>
        <taxon>Arthropoda</taxon>
        <taxon>Hexapoda</taxon>
        <taxon>Insecta</taxon>
        <taxon>Pterygota</taxon>
        <taxon>Neoptera</taxon>
        <taxon>Endopterygota</taxon>
        <taxon>Coleoptera</taxon>
        <taxon>Polyphaga</taxon>
        <taxon>Cucujiformia</taxon>
        <taxon>Chrysomeloidea</taxon>
        <taxon>Cerambycidae</taxon>
        <taxon>Lamiinae</taxon>
        <taxon>Monochamini</taxon>
        <taxon>Molorchus</taxon>
    </lineage>
</organism>
<sequence>MEPGTAPRNVQVRPLSSSTMVVQWDEPEMPNGQVTGYKVYYTTNSEIPITQWESQVVDNNQLTTISELTPHTIYTIRVQAYTSVGPGPLSSPVHVKTQQGVPSQPSNLRTSDIGESSVTLQWTKPIHSGESIVSYELYWNDTYAKEKHHRRIPISESYTLTGLYPNTLYYVWLAARSQRGEGATTPPIPVRTKQYGAPPGNVIGEAVSPTAIQVSWSPPPLNRSNGNIIYYKVQFVEADRSDMPGDPQDIKVMPINSTSIRVNWKPPQIHERNGIILGYHVHVQEVKDENYSTRPTVTIELEWSRPLQTYGELKGYRVRYGIKRAILKRS</sequence>
<dbReference type="PANTHER" id="PTHR46957:SF6">
    <property type="entry name" value="PROTEIN-TYROSINE-PHOSPHATASE"/>
    <property type="match status" value="1"/>
</dbReference>
<comment type="subcellular location">
    <subcellularLocation>
        <location evidence="1">Membrane</location>
        <topology evidence="1">Single-pass type I membrane protein</topology>
    </subcellularLocation>
</comment>